<protein>
    <submittedName>
        <fullName evidence="2">DUF234 domain-containing protein</fullName>
    </submittedName>
</protein>
<dbReference type="RefSeq" id="WP_193110645.1">
    <property type="nucleotide sequence ID" value="NZ_CP041406.1"/>
</dbReference>
<gene>
    <name evidence="2" type="ORF">FM071_08810</name>
</gene>
<dbReference type="AlphaFoldDB" id="A0A7M1BAD2"/>
<accession>A0A7M1BAD2</accession>
<dbReference type="Pfam" id="PF03008">
    <property type="entry name" value="DUF234"/>
    <property type="match status" value="1"/>
</dbReference>
<proteinExistence type="predicted"/>
<evidence type="ECO:0000313" key="3">
    <source>
        <dbReference type="Proteomes" id="UP000593580"/>
    </source>
</evidence>
<reference evidence="2 3" key="1">
    <citation type="submission" date="2019-07" db="EMBL/GenBank/DDBJ databases">
        <title>Sulfurimonas paralvinellae sp. nov., a novel mesophilic, hydrogen- and sulfur-oxidizing chemolithoautotroph within the Epsilonproteo- bacteria isolated from a deep-sea hydrothermal vent polychaete nest, reclassification of Thiomicrospira denitrificans as Sulfurimonas denitrificans comb. nov. and emended description of the genus Sulfurimonas.</title>
        <authorList>
            <person name="Wang S."/>
            <person name="Jiang L."/>
            <person name="Shao Z."/>
        </authorList>
    </citation>
    <scope>NUCLEOTIDE SEQUENCE [LARGE SCALE GENOMIC DNA]</scope>
    <source>
        <strain evidence="2 3">GO25</strain>
    </source>
</reference>
<name>A0A7M1BAD2_9BACT</name>
<dbReference type="KEGG" id="spal:FM071_08810"/>
<evidence type="ECO:0000313" key="2">
    <source>
        <dbReference type="EMBL" id="QOP46386.1"/>
    </source>
</evidence>
<dbReference type="PANTHER" id="PTHR34704:SF1">
    <property type="entry name" value="ATPASE"/>
    <property type="match status" value="1"/>
</dbReference>
<evidence type="ECO:0000259" key="1">
    <source>
        <dbReference type="Pfam" id="PF03008"/>
    </source>
</evidence>
<dbReference type="Proteomes" id="UP000593580">
    <property type="component" value="Chromosome"/>
</dbReference>
<dbReference type="PANTHER" id="PTHR34704">
    <property type="entry name" value="ATPASE"/>
    <property type="match status" value="1"/>
</dbReference>
<keyword evidence="3" id="KW-1185">Reference proteome</keyword>
<feature type="domain" description="DUF234" evidence="1">
    <location>
        <begin position="157"/>
        <end position="249"/>
    </location>
</feature>
<dbReference type="EMBL" id="CP041406">
    <property type="protein sequence ID" value="QOP46386.1"/>
    <property type="molecule type" value="Genomic_DNA"/>
</dbReference>
<dbReference type="InterPro" id="IPR004256">
    <property type="entry name" value="DUF234"/>
</dbReference>
<dbReference type="InterPro" id="IPR011335">
    <property type="entry name" value="Restrct_endonuc-II-like"/>
</dbReference>
<organism evidence="2 3">
    <name type="scientific">Sulfurimonas paralvinellae</name>
    <dbReference type="NCBI Taxonomy" id="317658"/>
    <lineage>
        <taxon>Bacteria</taxon>
        <taxon>Pseudomonadati</taxon>
        <taxon>Campylobacterota</taxon>
        <taxon>Epsilonproteobacteria</taxon>
        <taxon>Campylobacterales</taxon>
        <taxon>Sulfurimonadaceae</taxon>
        <taxon>Sulfurimonas</taxon>
    </lineage>
</organism>
<dbReference type="SUPFAM" id="SSF52980">
    <property type="entry name" value="Restriction endonuclease-like"/>
    <property type="match status" value="1"/>
</dbReference>
<sequence>MTNRKLLEQFRSFYFQNYPDDMETQISYFAVFGGLDWDIDTTKPISELIQTLILDNFEAIDAKMRELTLNETINRKLLKALATGDRRIFSAFNKAGLNNGNGGAALNYLQEKGLIQLEYSREEHPREKYPKTKLKREEARHRISHKVLFTHPFIRFWFYFIIPHIKEIETKKYDAFLKDFELRHNSYTSLVYEELSEVLLNYNLRDANIMSSGSYWDANLEIDILTLTQNGRIYVGECKWTNHKVNKKELHKINDKCKKLGIEPTQIVFFSKRGFSNELKQLQGTSLALYSSEDFEALVKTRPKGKLYPLITRNAS</sequence>